<dbReference type="SUPFAM" id="SSF57884">
    <property type="entry name" value="Ada DNA repair protein, N-terminal domain (N-Ada 10)"/>
    <property type="match status" value="1"/>
</dbReference>
<dbReference type="SMART" id="SM00342">
    <property type="entry name" value="HTH_ARAC"/>
    <property type="match status" value="1"/>
</dbReference>
<dbReference type="InterPro" id="IPR004026">
    <property type="entry name" value="Ada_DNA_repair_Zn-bd"/>
</dbReference>
<evidence type="ECO:0000256" key="5">
    <source>
        <dbReference type="ARBA" id="ARBA00022763"/>
    </source>
</evidence>
<dbReference type="SUPFAM" id="SSF53155">
    <property type="entry name" value="Methylated DNA-protein cysteine methyltransferase domain"/>
    <property type="match status" value="1"/>
</dbReference>
<dbReference type="Gene3D" id="1.10.10.60">
    <property type="entry name" value="Homeodomain-like"/>
    <property type="match status" value="1"/>
</dbReference>
<dbReference type="Gene3D" id="1.10.10.10">
    <property type="entry name" value="Winged helix-like DNA-binding domain superfamily/Winged helix DNA-binding domain"/>
    <property type="match status" value="1"/>
</dbReference>
<dbReference type="Pfam" id="PF02805">
    <property type="entry name" value="Ada_Zn_binding"/>
    <property type="match status" value="1"/>
</dbReference>
<dbReference type="NCBIfam" id="NF011964">
    <property type="entry name" value="PRK15435.1"/>
    <property type="match status" value="1"/>
</dbReference>
<keyword evidence="4 12" id="KW-0808">Transferase</keyword>
<evidence type="ECO:0000256" key="1">
    <source>
        <dbReference type="ARBA" id="ARBA00001286"/>
    </source>
</evidence>
<dbReference type="InterPro" id="IPR009057">
    <property type="entry name" value="Homeodomain-like_sf"/>
</dbReference>
<evidence type="ECO:0000313" key="13">
    <source>
        <dbReference type="Proteomes" id="UP001379949"/>
    </source>
</evidence>
<keyword evidence="9" id="KW-0234">DNA repair</keyword>
<organism evidence="12 13">
    <name type="scientific">Marinomonas arenicola</name>
    <dbReference type="NCBI Taxonomy" id="569601"/>
    <lineage>
        <taxon>Bacteria</taxon>
        <taxon>Pseudomonadati</taxon>
        <taxon>Pseudomonadota</taxon>
        <taxon>Gammaproteobacteria</taxon>
        <taxon>Oceanospirillales</taxon>
        <taxon>Oceanospirillaceae</taxon>
        <taxon>Marinomonas</taxon>
    </lineage>
</organism>
<accession>A0ABU9G3Z3</accession>
<protein>
    <submittedName>
        <fullName evidence="12">Bifunctional DNA-binding transcriptional regulator/O6-methylguanine-DNA methyltransferase Ada</fullName>
        <ecNumber evidence="12">2.1.1.-</ecNumber>
    </submittedName>
</protein>
<evidence type="ECO:0000256" key="2">
    <source>
        <dbReference type="ARBA" id="ARBA00001947"/>
    </source>
</evidence>
<dbReference type="InterPro" id="IPR036217">
    <property type="entry name" value="MethylDNA_cys_MeTrfase_DNAb"/>
</dbReference>
<dbReference type="Pfam" id="PF12833">
    <property type="entry name" value="HTH_18"/>
    <property type="match status" value="1"/>
</dbReference>
<dbReference type="Pfam" id="PF01035">
    <property type="entry name" value="DNA_binding_1"/>
    <property type="match status" value="1"/>
</dbReference>
<evidence type="ECO:0000256" key="3">
    <source>
        <dbReference type="ARBA" id="ARBA00022603"/>
    </source>
</evidence>
<keyword evidence="3 12" id="KW-0489">Methyltransferase</keyword>
<keyword evidence="12" id="KW-0238">DNA-binding</keyword>
<dbReference type="InterPro" id="IPR008332">
    <property type="entry name" value="MethylG_MeTrfase_N"/>
</dbReference>
<keyword evidence="5" id="KW-0227">DNA damage</keyword>
<dbReference type="CDD" id="cd06445">
    <property type="entry name" value="ATase"/>
    <property type="match status" value="1"/>
</dbReference>
<dbReference type="Pfam" id="PF02870">
    <property type="entry name" value="Methyltransf_1N"/>
    <property type="match status" value="1"/>
</dbReference>
<dbReference type="PANTHER" id="PTHR10815">
    <property type="entry name" value="METHYLATED-DNA--PROTEIN-CYSTEINE METHYLTRANSFERASE"/>
    <property type="match status" value="1"/>
</dbReference>
<feature type="domain" description="HTH araC/xylS-type" evidence="11">
    <location>
        <begin position="85"/>
        <end position="182"/>
    </location>
</feature>
<dbReference type="InterPro" id="IPR036388">
    <property type="entry name" value="WH-like_DNA-bd_sf"/>
</dbReference>
<dbReference type="Gene3D" id="3.40.10.10">
    <property type="entry name" value="DNA Methylphosphotriester Repair Domain"/>
    <property type="match status" value="1"/>
</dbReference>
<dbReference type="RefSeq" id="WP_341566287.1">
    <property type="nucleotide sequence ID" value="NZ_JBAKAR010000001.1"/>
</dbReference>
<dbReference type="InterPro" id="IPR001497">
    <property type="entry name" value="MethylDNA_cys_MeTrfase_AS"/>
</dbReference>
<dbReference type="PROSITE" id="PS00374">
    <property type="entry name" value="MGMT"/>
    <property type="match status" value="1"/>
</dbReference>
<dbReference type="EC" id="2.1.1.-" evidence="12"/>
<dbReference type="PANTHER" id="PTHR10815:SF14">
    <property type="entry name" value="BIFUNCTIONAL TRANSCRIPTIONAL ACTIVATOR_DNA REPAIR ENZYME ADA"/>
    <property type="match status" value="1"/>
</dbReference>
<keyword evidence="13" id="KW-1185">Reference proteome</keyword>
<dbReference type="NCBIfam" id="TIGR00589">
    <property type="entry name" value="ogt"/>
    <property type="match status" value="1"/>
</dbReference>
<reference evidence="12 13" key="1">
    <citation type="submission" date="2024-02" db="EMBL/GenBank/DDBJ databases">
        <title>Bacteria isolated from the canopy kelp, Nereocystis luetkeana.</title>
        <authorList>
            <person name="Pfister C.A."/>
            <person name="Younker I.T."/>
            <person name="Light S.H."/>
        </authorList>
    </citation>
    <scope>NUCLEOTIDE SEQUENCE [LARGE SCALE GENOMIC DNA]</scope>
    <source>
        <strain evidence="12 13">TI.4.07</strain>
    </source>
</reference>
<evidence type="ECO:0000256" key="6">
    <source>
        <dbReference type="ARBA" id="ARBA00023015"/>
    </source>
</evidence>
<comment type="catalytic activity">
    <reaction evidence="10">
        <text>a 6-O-methyl-2'-deoxyguanosine in DNA + L-cysteinyl-[protein] = S-methyl-L-cysteinyl-[protein] + a 2'-deoxyguanosine in DNA</text>
        <dbReference type="Rhea" id="RHEA:24000"/>
        <dbReference type="Rhea" id="RHEA-COMP:10131"/>
        <dbReference type="Rhea" id="RHEA-COMP:10132"/>
        <dbReference type="Rhea" id="RHEA-COMP:11367"/>
        <dbReference type="Rhea" id="RHEA-COMP:11368"/>
        <dbReference type="ChEBI" id="CHEBI:29950"/>
        <dbReference type="ChEBI" id="CHEBI:82612"/>
        <dbReference type="ChEBI" id="CHEBI:85445"/>
        <dbReference type="ChEBI" id="CHEBI:85448"/>
        <dbReference type="EC" id="2.1.1.63"/>
    </reaction>
</comment>
<dbReference type="Proteomes" id="UP001379949">
    <property type="component" value="Unassembled WGS sequence"/>
</dbReference>
<dbReference type="PIRSF" id="PIRSF000409">
    <property type="entry name" value="Ada"/>
    <property type="match status" value="1"/>
</dbReference>
<keyword evidence="7" id="KW-0010">Activator</keyword>
<evidence type="ECO:0000256" key="8">
    <source>
        <dbReference type="ARBA" id="ARBA00023163"/>
    </source>
</evidence>
<dbReference type="InterPro" id="IPR035451">
    <property type="entry name" value="Ada-like_dom_sf"/>
</dbReference>
<dbReference type="GO" id="GO:0008168">
    <property type="term" value="F:methyltransferase activity"/>
    <property type="evidence" value="ECO:0007669"/>
    <property type="project" value="UniProtKB-KW"/>
</dbReference>
<dbReference type="InterPro" id="IPR014048">
    <property type="entry name" value="MethylDNA_cys_MeTrfase_DNA-bd"/>
</dbReference>
<sequence length="371" mass="41080">MQSYPTFQARYQAIRRRDSQAVGHFFYGVLSTGIYCRPDCASRQPLIENVRFFDSTASAIDAGFRACKRCRPDSNEEGSLIQQKVSAMCRMIETAESSPTLDQLSRSVGWSPAYLQRVFKAEMGMSPKAYSRQIRIQRVQKALSAPQSITQAAHQAGFTSTSHYYSEVKKMGILTATKATQPRADIQTGKTMTSEQEIHYQLVSTSLGFCLMAATEKGLCAVSLGDDEEVLLAEFTTQFSAANLLDVSTLSTKQDHDSGGWKGWFSAVIKQVNSASWEASSLPLDTQGTLFQQQVWQALRTIPRGETRTYSEVAELIGKPNSVRAVATACAANKIALLIPCHRVLRKGGLLAGYRWGLARKKALLERESRY</sequence>
<dbReference type="Gene3D" id="3.30.160.70">
    <property type="entry name" value="Methylated DNA-protein cysteine methyltransferase domain"/>
    <property type="match status" value="1"/>
</dbReference>
<evidence type="ECO:0000256" key="9">
    <source>
        <dbReference type="ARBA" id="ARBA00023204"/>
    </source>
</evidence>
<keyword evidence="6" id="KW-0805">Transcription regulation</keyword>
<dbReference type="GO" id="GO:0032259">
    <property type="term" value="P:methylation"/>
    <property type="evidence" value="ECO:0007669"/>
    <property type="project" value="UniProtKB-KW"/>
</dbReference>
<dbReference type="InterPro" id="IPR036631">
    <property type="entry name" value="MGMT_N_sf"/>
</dbReference>
<dbReference type="PROSITE" id="PS01124">
    <property type="entry name" value="HTH_ARAC_FAMILY_2"/>
    <property type="match status" value="1"/>
</dbReference>
<evidence type="ECO:0000313" key="12">
    <source>
        <dbReference type="EMBL" id="MEL0612137.1"/>
    </source>
</evidence>
<keyword evidence="8" id="KW-0804">Transcription</keyword>
<evidence type="ECO:0000256" key="10">
    <source>
        <dbReference type="ARBA" id="ARBA00049348"/>
    </source>
</evidence>
<gene>
    <name evidence="12" type="primary">ada</name>
    <name evidence="12" type="ORF">V6242_03190</name>
</gene>
<dbReference type="InterPro" id="IPR018060">
    <property type="entry name" value="HTH_AraC"/>
</dbReference>
<evidence type="ECO:0000259" key="11">
    <source>
        <dbReference type="PROSITE" id="PS01124"/>
    </source>
</evidence>
<comment type="caution">
    <text evidence="12">The sequence shown here is derived from an EMBL/GenBank/DDBJ whole genome shotgun (WGS) entry which is preliminary data.</text>
</comment>
<evidence type="ECO:0000256" key="7">
    <source>
        <dbReference type="ARBA" id="ARBA00023159"/>
    </source>
</evidence>
<proteinExistence type="predicted"/>
<dbReference type="GO" id="GO:0003677">
    <property type="term" value="F:DNA binding"/>
    <property type="evidence" value="ECO:0007669"/>
    <property type="project" value="UniProtKB-KW"/>
</dbReference>
<dbReference type="InterPro" id="IPR016221">
    <property type="entry name" value="Bifunct_regulatory_prot_Ada"/>
</dbReference>
<dbReference type="SUPFAM" id="SSF46689">
    <property type="entry name" value="Homeodomain-like"/>
    <property type="match status" value="1"/>
</dbReference>
<name>A0ABU9G3Z3_9GAMM</name>
<evidence type="ECO:0000256" key="4">
    <source>
        <dbReference type="ARBA" id="ARBA00022679"/>
    </source>
</evidence>
<dbReference type="EMBL" id="JBAKAR010000001">
    <property type="protein sequence ID" value="MEL0612137.1"/>
    <property type="molecule type" value="Genomic_DNA"/>
</dbReference>
<dbReference type="SUPFAM" id="SSF46767">
    <property type="entry name" value="Methylated DNA-protein cysteine methyltransferase, C-terminal domain"/>
    <property type="match status" value="1"/>
</dbReference>
<comment type="cofactor">
    <cofactor evidence="2">
        <name>Zn(2+)</name>
        <dbReference type="ChEBI" id="CHEBI:29105"/>
    </cofactor>
</comment>
<comment type="catalytic activity">
    <reaction evidence="1">
        <text>a 4-O-methyl-thymidine in DNA + L-cysteinyl-[protein] = a thymidine in DNA + S-methyl-L-cysteinyl-[protein]</text>
        <dbReference type="Rhea" id="RHEA:53428"/>
        <dbReference type="Rhea" id="RHEA-COMP:10131"/>
        <dbReference type="Rhea" id="RHEA-COMP:10132"/>
        <dbReference type="Rhea" id="RHEA-COMP:13555"/>
        <dbReference type="Rhea" id="RHEA-COMP:13556"/>
        <dbReference type="ChEBI" id="CHEBI:29950"/>
        <dbReference type="ChEBI" id="CHEBI:82612"/>
        <dbReference type="ChEBI" id="CHEBI:137386"/>
        <dbReference type="ChEBI" id="CHEBI:137387"/>
        <dbReference type="EC" id="2.1.1.63"/>
    </reaction>
</comment>